<proteinExistence type="predicted"/>
<evidence type="ECO:0000313" key="1">
    <source>
        <dbReference type="EMBL" id="SHG59789.1"/>
    </source>
</evidence>
<evidence type="ECO:0000313" key="2">
    <source>
        <dbReference type="Proteomes" id="UP000184041"/>
    </source>
</evidence>
<dbReference type="Proteomes" id="UP000184041">
    <property type="component" value="Unassembled WGS sequence"/>
</dbReference>
<dbReference type="STRING" id="1194090.SAMN05443144_13718"/>
<dbReference type="PROSITE" id="PS51257">
    <property type="entry name" value="PROKAR_LIPOPROTEIN"/>
    <property type="match status" value="1"/>
</dbReference>
<sequence length="298" mass="31358">MNKYKLSIISILSVMMIITMIGCDSTIQYPNEDASEIQKINPVQSAHSGSVVYVDANTSGTEDGSQSNPYNEIQEGIDHAGSGETVTFLSDFTLSSQVTISSSLTLDGNGHTIHTSFTETGNGNNAGIGVIGASDVTVSNLTINGSGGTDLHGINVYESTGVLVSDVFLKDNARTGLVVNGSEVIAHNISTAGHSWHGMNVGQGGGVTDPAILTVTGTSSHAEGSVPDIFVDDISQDVTVNDPNEQYISDVIDFRGGEAEVYTHYKSLSKDDCKDGGYADYGFKNQGQCIQFVNTGKR</sequence>
<organism evidence="1 2">
    <name type="scientific">Fodinibius roseus</name>
    <dbReference type="NCBI Taxonomy" id="1194090"/>
    <lineage>
        <taxon>Bacteria</taxon>
        <taxon>Pseudomonadati</taxon>
        <taxon>Balneolota</taxon>
        <taxon>Balneolia</taxon>
        <taxon>Balneolales</taxon>
        <taxon>Balneolaceae</taxon>
        <taxon>Fodinibius</taxon>
    </lineage>
</organism>
<dbReference type="AlphaFoldDB" id="A0A1M5L4U2"/>
<dbReference type="EMBL" id="FQUS01000037">
    <property type="protein sequence ID" value="SHG59789.1"/>
    <property type="molecule type" value="Genomic_DNA"/>
</dbReference>
<protein>
    <recommendedName>
        <fullName evidence="3">Right handed beta helix region</fullName>
    </recommendedName>
</protein>
<dbReference type="SUPFAM" id="SSF51126">
    <property type="entry name" value="Pectin lyase-like"/>
    <property type="match status" value="1"/>
</dbReference>
<dbReference type="InterPro" id="IPR012334">
    <property type="entry name" value="Pectin_lyas_fold"/>
</dbReference>
<gene>
    <name evidence="1" type="ORF">SAMN05443144_13718</name>
</gene>
<evidence type="ECO:0008006" key="3">
    <source>
        <dbReference type="Google" id="ProtNLM"/>
    </source>
</evidence>
<dbReference type="RefSeq" id="WP_073068442.1">
    <property type="nucleotide sequence ID" value="NZ_FQUS01000037.1"/>
</dbReference>
<dbReference type="OrthoDB" id="9806701at2"/>
<name>A0A1M5L4U2_9BACT</name>
<dbReference type="InterPro" id="IPR011050">
    <property type="entry name" value="Pectin_lyase_fold/virulence"/>
</dbReference>
<keyword evidence="2" id="KW-1185">Reference proteome</keyword>
<reference evidence="1 2" key="1">
    <citation type="submission" date="2016-11" db="EMBL/GenBank/DDBJ databases">
        <authorList>
            <person name="Jaros S."/>
            <person name="Januszkiewicz K."/>
            <person name="Wedrychowicz H."/>
        </authorList>
    </citation>
    <scope>NUCLEOTIDE SEQUENCE [LARGE SCALE GENOMIC DNA]</scope>
    <source>
        <strain evidence="1 2">DSM 21986</strain>
    </source>
</reference>
<dbReference type="Gene3D" id="2.160.20.10">
    <property type="entry name" value="Single-stranded right-handed beta-helix, Pectin lyase-like"/>
    <property type="match status" value="1"/>
</dbReference>
<accession>A0A1M5L4U2</accession>